<feature type="binding site" evidence="9">
    <location>
        <position position="121"/>
    </location>
    <ligand>
        <name>NADPH</name>
        <dbReference type="ChEBI" id="CHEBI:57783"/>
    </ligand>
</feature>
<feature type="domain" description="1-deoxy-D-xylulose 5-phosphate reductoisomerase N-terminal" evidence="10">
    <location>
        <begin position="5"/>
        <end position="129"/>
    </location>
</feature>
<feature type="binding site" evidence="9">
    <location>
        <position position="12"/>
    </location>
    <ligand>
        <name>NADPH</name>
        <dbReference type="ChEBI" id="CHEBI:57783"/>
    </ligand>
</feature>
<dbReference type="PIRSF" id="PIRSF006205">
    <property type="entry name" value="Dxp_reductismrs"/>
    <property type="match status" value="1"/>
</dbReference>
<reference evidence="13" key="2">
    <citation type="journal article" date="2021" name="PeerJ">
        <title>Extensive microbial diversity within the chicken gut microbiome revealed by metagenomics and culture.</title>
        <authorList>
            <person name="Gilroy R."/>
            <person name="Ravi A."/>
            <person name="Getino M."/>
            <person name="Pursley I."/>
            <person name="Horton D.L."/>
            <person name="Alikhan N.F."/>
            <person name="Baker D."/>
            <person name="Gharbi K."/>
            <person name="Hall N."/>
            <person name="Watson M."/>
            <person name="Adriaenssens E.M."/>
            <person name="Foster-Nyarko E."/>
            <person name="Jarju S."/>
            <person name="Secka A."/>
            <person name="Antonio M."/>
            <person name="Oren A."/>
            <person name="Chaudhuri R.R."/>
            <person name="La Ragione R."/>
            <person name="Hildebrand F."/>
            <person name="Pallen M.J."/>
        </authorList>
    </citation>
    <scope>NUCLEOTIDE SEQUENCE</scope>
    <source>
        <strain evidence="13">ChiSjej1B19-7085</strain>
    </source>
</reference>
<comment type="catalytic activity">
    <reaction evidence="8">
        <text>2-C-methyl-D-erythritol 4-phosphate + NADP(+) = 1-deoxy-D-xylulose 5-phosphate + NADPH + H(+)</text>
        <dbReference type="Rhea" id="RHEA:13717"/>
        <dbReference type="ChEBI" id="CHEBI:15378"/>
        <dbReference type="ChEBI" id="CHEBI:57783"/>
        <dbReference type="ChEBI" id="CHEBI:57792"/>
        <dbReference type="ChEBI" id="CHEBI:58262"/>
        <dbReference type="ChEBI" id="CHEBI:58349"/>
        <dbReference type="EC" id="1.1.1.267"/>
    </reaction>
    <physiologicalReaction direction="right-to-left" evidence="8">
        <dbReference type="Rhea" id="RHEA:13719"/>
    </physiologicalReaction>
</comment>
<keyword evidence="6 9" id="KW-0464">Manganese</keyword>
<dbReference type="InterPro" id="IPR013644">
    <property type="entry name" value="DXP_reductoisomerase_C"/>
</dbReference>
<feature type="binding site" evidence="9">
    <location>
        <position position="123"/>
    </location>
    <ligand>
        <name>NADPH</name>
        <dbReference type="ChEBI" id="CHEBI:57783"/>
    </ligand>
</feature>
<evidence type="ECO:0000256" key="6">
    <source>
        <dbReference type="ARBA" id="ARBA00023211"/>
    </source>
</evidence>
<feature type="binding site" evidence="9">
    <location>
        <position position="174"/>
    </location>
    <ligand>
        <name>1-deoxy-D-xylulose 5-phosphate</name>
        <dbReference type="ChEBI" id="CHEBI:57792"/>
    </ligand>
</feature>
<evidence type="ECO:0000256" key="7">
    <source>
        <dbReference type="ARBA" id="ARBA00023229"/>
    </source>
</evidence>
<comment type="caution">
    <text evidence="9">Lacks conserved residue(s) required for the propagation of feature annotation.</text>
</comment>
<dbReference type="GO" id="GO:0030145">
    <property type="term" value="F:manganese ion binding"/>
    <property type="evidence" value="ECO:0007669"/>
    <property type="project" value="TreeGrafter"/>
</dbReference>
<comment type="pathway">
    <text evidence="1 9">Isoprenoid biosynthesis; isopentenyl diphosphate biosynthesis via DXP pathway; isopentenyl diphosphate from 1-deoxy-D-xylulose 5-phosphate: step 1/6.</text>
</comment>
<dbReference type="Pfam" id="PF08436">
    <property type="entry name" value="DXP_redisom_C"/>
    <property type="match status" value="1"/>
</dbReference>
<feature type="binding site" evidence="9">
    <location>
        <position position="37"/>
    </location>
    <ligand>
        <name>NADPH</name>
        <dbReference type="ChEBI" id="CHEBI:57783"/>
    </ligand>
</feature>
<dbReference type="SUPFAM" id="SSF51735">
    <property type="entry name" value="NAD(P)-binding Rossmann-fold domains"/>
    <property type="match status" value="1"/>
</dbReference>
<feature type="binding site" evidence="9">
    <location>
        <position position="197"/>
    </location>
    <ligand>
        <name>1-deoxy-D-xylulose 5-phosphate</name>
        <dbReference type="ChEBI" id="CHEBI:57792"/>
    </ligand>
</feature>
<proteinExistence type="inferred from homology"/>
<dbReference type="Gene3D" id="1.10.1740.10">
    <property type="match status" value="1"/>
</dbReference>
<evidence type="ECO:0000313" key="13">
    <source>
        <dbReference type="EMBL" id="HIR57707.1"/>
    </source>
</evidence>
<dbReference type="EC" id="1.1.1.267" evidence="9"/>
<evidence type="ECO:0000256" key="5">
    <source>
        <dbReference type="ARBA" id="ARBA00023002"/>
    </source>
</evidence>
<protein>
    <recommendedName>
        <fullName evidence="9">1-deoxy-D-xylulose 5-phosphate reductoisomerase</fullName>
        <shortName evidence="9">DXP reductoisomerase</shortName>
        <ecNumber evidence="9">1.1.1.267</ecNumber>
    </recommendedName>
    <alternativeName>
        <fullName evidence="9">1-deoxyxylulose-5-phosphate reductoisomerase</fullName>
    </alternativeName>
    <alternativeName>
        <fullName evidence="9">2-C-methyl-D-erythritol 4-phosphate synthase</fullName>
    </alternativeName>
</protein>
<keyword evidence="9" id="KW-0460">Magnesium</keyword>
<feature type="binding site" evidence="9">
    <location>
        <position position="216"/>
    </location>
    <ligand>
        <name>1-deoxy-D-xylulose 5-phosphate</name>
        <dbReference type="ChEBI" id="CHEBI:57792"/>
    </ligand>
</feature>
<gene>
    <name evidence="9" type="primary">dxr</name>
    <name evidence="13" type="ORF">IAA54_08555</name>
</gene>
<dbReference type="GO" id="GO:0030604">
    <property type="term" value="F:1-deoxy-D-xylulose-5-phosphate reductoisomerase activity"/>
    <property type="evidence" value="ECO:0007669"/>
    <property type="project" value="UniProtKB-UniRule"/>
</dbReference>
<evidence type="ECO:0000256" key="3">
    <source>
        <dbReference type="ARBA" id="ARBA00022723"/>
    </source>
</evidence>
<dbReference type="Gene3D" id="3.40.50.720">
    <property type="entry name" value="NAD(P)-binding Rossmann-like Domain"/>
    <property type="match status" value="1"/>
</dbReference>
<organism evidence="13 14">
    <name type="scientific">Candidatus Gallacutalibacter pullicola</name>
    <dbReference type="NCBI Taxonomy" id="2840830"/>
    <lineage>
        <taxon>Bacteria</taxon>
        <taxon>Bacillati</taxon>
        <taxon>Bacillota</taxon>
        <taxon>Clostridia</taxon>
        <taxon>Eubacteriales</taxon>
        <taxon>Candidatus Gallacutalibacter</taxon>
    </lineage>
</organism>
<feature type="binding site" evidence="9">
    <location>
        <position position="215"/>
    </location>
    <ligand>
        <name>1-deoxy-D-xylulose 5-phosphate</name>
        <dbReference type="ChEBI" id="CHEBI:57792"/>
    </ligand>
</feature>
<keyword evidence="7 9" id="KW-0414">Isoprene biosynthesis</keyword>
<feature type="domain" description="1-deoxy-D-xylulose 5-phosphate reductoisomerase C-terminal" evidence="11">
    <location>
        <begin position="143"/>
        <end position="227"/>
    </location>
</feature>
<comment type="caution">
    <text evidence="13">The sequence shown here is derived from an EMBL/GenBank/DDBJ whole genome shotgun (WGS) entry which is preliminary data.</text>
</comment>
<dbReference type="Pfam" id="PF02670">
    <property type="entry name" value="DXP_reductoisom"/>
    <property type="match status" value="1"/>
</dbReference>
<evidence type="ECO:0000313" key="14">
    <source>
        <dbReference type="Proteomes" id="UP000886785"/>
    </source>
</evidence>
<dbReference type="GO" id="GO:0070402">
    <property type="term" value="F:NADPH binding"/>
    <property type="evidence" value="ECO:0007669"/>
    <property type="project" value="InterPro"/>
</dbReference>
<feature type="binding site" evidence="9">
    <location>
        <position position="11"/>
    </location>
    <ligand>
        <name>NADPH</name>
        <dbReference type="ChEBI" id="CHEBI:57783"/>
    </ligand>
</feature>
<evidence type="ECO:0000256" key="9">
    <source>
        <dbReference type="HAMAP-Rule" id="MF_00183"/>
    </source>
</evidence>
<name>A0A9D1DRR2_9FIRM</name>
<feature type="binding site" evidence="9">
    <location>
        <position position="219"/>
    </location>
    <ligand>
        <name>1-deoxy-D-xylulose 5-phosphate</name>
        <dbReference type="ChEBI" id="CHEBI:57792"/>
    </ligand>
</feature>
<dbReference type="InterPro" id="IPR036169">
    <property type="entry name" value="DXPR_C_sf"/>
</dbReference>
<feature type="binding site" evidence="9">
    <location>
        <position position="147"/>
    </location>
    <ligand>
        <name>Mn(2+)</name>
        <dbReference type="ChEBI" id="CHEBI:29035"/>
    </ligand>
</feature>
<dbReference type="InterPro" id="IPR013512">
    <property type="entry name" value="DXP_reductoisomerase_N"/>
</dbReference>
<dbReference type="Proteomes" id="UP000886785">
    <property type="component" value="Unassembled WGS sequence"/>
</dbReference>
<evidence type="ECO:0000256" key="1">
    <source>
        <dbReference type="ARBA" id="ARBA00005094"/>
    </source>
</evidence>
<dbReference type="InterPro" id="IPR036291">
    <property type="entry name" value="NAD(P)-bd_dom_sf"/>
</dbReference>
<keyword evidence="4 9" id="KW-0521">NADP</keyword>
<evidence type="ECO:0000256" key="4">
    <source>
        <dbReference type="ARBA" id="ARBA00022857"/>
    </source>
</evidence>
<evidence type="ECO:0000259" key="10">
    <source>
        <dbReference type="Pfam" id="PF02670"/>
    </source>
</evidence>
<dbReference type="GO" id="GO:0051484">
    <property type="term" value="P:isopentenyl diphosphate biosynthetic process, methylerythritol 4-phosphate pathway involved in terpenoid biosynthetic process"/>
    <property type="evidence" value="ECO:0007669"/>
    <property type="project" value="UniProtKB-ARBA"/>
</dbReference>
<dbReference type="HAMAP" id="MF_00183">
    <property type="entry name" value="DXP_reductoisom"/>
    <property type="match status" value="1"/>
</dbReference>
<dbReference type="AlphaFoldDB" id="A0A9D1DRR2"/>
<dbReference type="InterPro" id="IPR003821">
    <property type="entry name" value="DXP_reductoisomerase"/>
</dbReference>
<dbReference type="Pfam" id="PF13288">
    <property type="entry name" value="DXPR_C"/>
    <property type="match status" value="1"/>
</dbReference>
<dbReference type="NCBIfam" id="TIGR00243">
    <property type="entry name" value="Dxr"/>
    <property type="match status" value="1"/>
</dbReference>
<dbReference type="SUPFAM" id="SSF69055">
    <property type="entry name" value="1-deoxy-D-xylulose-5-phosphate reductoisomerase, C-terminal domain"/>
    <property type="match status" value="1"/>
</dbReference>
<comment type="cofactor">
    <cofactor evidence="9">
        <name>Mg(2+)</name>
        <dbReference type="ChEBI" id="CHEBI:18420"/>
    </cofactor>
    <cofactor evidence="9">
        <name>Mn(2+)</name>
        <dbReference type="ChEBI" id="CHEBI:29035"/>
    </cofactor>
</comment>
<sequence>MKKNLSILGSTGSIGTQTLDVARNLSLEVTALAAYGNIKLLEEQIREFHPALAVVFDEEKAKQLRTAVADTGTKILAGMDGLCEAASIDGADVVVNAVVGCVGLQPTLAAIGAGKDLALANKETLVAGGALVMRAAEENGVKIFPVDSEHSAIFQCLQGCPEKKFLSRIILTASGGPFFGKTKEELAEVTPRQALKHPNWDMGAKITIDSSTMMNKGLEILEASWLFDMPVSQIDVVIHRESVIHSLIEYVDHSVIAQLGVPDMRIPIQYAITWPERYPSPVKRLSLADYGTLTFAQPDEETFRCLAACKEAGRRGGLAPAAANGANEAAVDLFLKEKISFLEIGELVWAAMDRQPDVETITSVDDILTADRAAREFVYSAAGKMR</sequence>
<feature type="binding site" evidence="9">
    <location>
        <position position="149"/>
    </location>
    <ligand>
        <name>1-deoxy-D-xylulose 5-phosphate</name>
        <dbReference type="ChEBI" id="CHEBI:57792"/>
    </ligand>
</feature>
<dbReference type="EMBL" id="DVHF01000099">
    <property type="protein sequence ID" value="HIR57707.1"/>
    <property type="molecule type" value="Genomic_DNA"/>
</dbReference>
<feature type="binding site" evidence="9">
    <location>
        <position position="14"/>
    </location>
    <ligand>
        <name>NADPH</name>
        <dbReference type="ChEBI" id="CHEBI:57783"/>
    </ligand>
</feature>
<feature type="binding site" evidence="9">
    <location>
        <position position="148"/>
    </location>
    <ligand>
        <name>1-deoxy-D-xylulose 5-phosphate</name>
        <dbReference type="ChEBI" id="CHEBI:57792"/>
    </ligand>
</feature>
<dbReference type="InterPro" id="IPR026877">
    <property type="entry name" value="DXPR_C"/>
</dbReference>
<evidence type="ECO:0000259" key="11">
    <source>
        <dbReference type="Pfam" id="PF08436"/>
    </source>
</evidence>
<feature type="binding site" evidence="9">
    <location>
        <position position="13"/>
    </location>
    <ligand>
        <name>NADPH</name>
        <dbReference type="ChEBI" id="CHEBI:57783"/>
    </ligand>
</feature>
<dbReference type="PANTHER" id="PTHR30525:SF0">
    <property type="entry name" value="1-DEOXY-D-XYLULOSE 5-PHOSPHATE REDUCTOISOMERASE, CHLOROPLASTIC"/>
    <property type="match status" value="1"/>
</dbReference>
<comment type="function">
    <text evidence="9">Catalyzes the NADPH-dependent rearrangement and reduction of 1-deoxy-D-xylulose-5-phosphate (DXP) to 2-C-methyl-D-erythritol 4-phosphate (MEP).</text>
</comment>
<reference evidence="13" key="1">
    <citation type="submission" date="2020-10" db="EMBL/GenBank/DDBJ databases">
        <authorList>
            <person name="Gilroy R."/>
        </authorList>
    </citation>
    <scope>NUCLEOTIDE SEQUENCE</scope>
    <source>
        <strain evidence="13">ChiSjej1B19-7085</strain>
    </source>
</reference>
<evidence type="ECO:0000256" key="2">
    <source>
        <dbReference type="ARBA" id="ARBA00006825"/>
    </source>
</evidence>
<feature type="binding site" evidence="9">
    <location>
        <position position="203"/>
    </location>
    <ligand>
        <name>NADPH</name>
        <dbReference type="ChEBI" id="CHEBI:57783"/>
    </ligand>
</feature>
<keyword evidence="3 9" id="KW-0479">Metal-binding</keyword>
<keyword evidence="5 9" id="KW-0560">Oxidoreductase</keyword>
<dbReference type="NCBIfam" id="NF009114">
    <property type="entry name" value="PRK12464.1"/>
    <property type="match status" value="1"/>
</dbReference>
<feature type="binding site" evidence="9">
    <location>
        <position position="219"/>
    </location>
    <ligand>
        <name>Mn(2+)</name>
        <dbReference type="ChEBI" id="CHEBI:29035"/>
    </ligand>
</feature>
<feature type="binding site" evidence="9">
    <location>
        <position position="149"/>
    </location>
    <ligand>
        <name>Mn(2+)</name>
        <dbReference type="ChEBI" id="CHEBI:29035"/>
    </ligand>
</feature>
<evidence type="ECO:0000256" key="8">
    <source>
        <dbReference type="ARBA" id="ARBA00048543"/>
    </source>
</evidence>
<comment type="similarity">
    <text evidence="2 9">Belongs to the DXR family.</text>
</comment>
<accession>A0A9D1DRR2</accession>
<dbReference type="FunFam" id="3.40.50.720:FF:000045">
    <property type="entry name" value="1-deoxy-D-xylulose 5-phosphate reductoisomerase"/>
    <property type="match status" value="1"/>
</dbReference>
<evidence type="ECO:0000259" key="12">
    <source>
        <dbReference type="Pfam" id="PF13288"/>
    </source>
</evidence>
<dbReference type="SUPFAM" id="SSF55347">
    <property type="entry name" value="Glyceraldehyde-3-phosphate dehydrogenase-like, C-terminal domain"/>
    <property type="match status" value="1"/>
</dbReference>
<feature type="domain" description="DXP reductoisomerase C-terminal" evidence="12">
    <location>
        <begin position="259"/>
        <end position="376"/>
    </location>
</feature>
<dbReference type="PANTHER" id="PTHR30525">
    <property type="entry name" value="1-DEOXY-D-XYLULOSE 5-PHOSPHATE REDUCTOISOMERASE"/>
    <property type="match status" value="1"/>
</dbReference>
<feature type="binding site" evidence="9">
    <location>
        <position position="210"/>
    </location>
    <ligand>
        <name>1-deoxy-D-xylulose 5-phosphate</name>
        <dbReference type="ChEBI" id="CHEBI:57792"/>
    </ligand>
</feature>
<feature type="binding site" evidence="9">
    <location>
        <position position="122"/>
    </location>
    <ligand>
        <name>1-deoxy-D-xylulose 5-phosphate</name>
        <dbReference type="ChEBI" id="CHEBI:57792"/>
    </ligand>
</feature>